<evidence type="ECO:0000256" key="4">
    <source>
        <dbReference type="SAM" id="Phobius"/>
    </source>
</evidence>
<comment type="caution">
    <text evidence="7">The sequence shown here is derived from an EMBL/GenBank/DDBJ whole genome shotgun (WGS) entry which is preliminary data.</text>
</comment>
<dbReference type="PANTHER" id="PTHR42887">
    <property type="entry name" value="OS12G0638800 PROTEIN"/>
    <property type="match status" value="1"/>
</dbReference>
<dbReference type="Pfam" id="PF03486">
    <property type="entry name" value="HI0933_like"/>
    <property type="match status" value="1"/>
</dbReference>
<dbReference type="SUPFAM" id="SSF51905">
    <property type="entry name" value="FAD/NAD(P)-binding domain"/>
    <property type="match status" value="1"/>
</dbReference>
<dbReference type="PRINTS" id="PR00368">
    <property type="entry name" value="FADPNR"/>
</dbReference>
<feature type="domain" description="RsdA/BaiN/AoA(So)-like Rossmann fold-like" evidence="5">
    <location>
        <begin position="8"/>
        <end position="407"/>
    </location>
</feature>
<keyword evidence="4" id="KW-1133">Transmembrane helix</keyword>
<name>A0A3D2XB01_9FIRM</name>
<dbReference type="InterPro" id="IPR023166">
    <property type="entry name" value="BaiN-like_dom_sf"/>
</dbReference>
<evidence type="ECO:0000256" key="3">
    <source>
        <dbReference type="ARBA" id="ARBA00022827"/>
    </source>
</evidence>
<keyword evidence="3" id="KW-0274">FAD</keyword>
<dbReference type="InterPro" id="IPR057661">
    <property type="entry name" value="RsdA/BaiN/AoA(So)_Rossmann"/>
</dbReference>
<dbReference type="Proteomes" id="UP000262969">
    <property type="component" value="Unassembled WGS sequence"/>
</dbReference>
<evidence type="ECO:0000256" key="2">
    <source>
        <dbReference type="ARBA" id="ARBA00022630"/>
    </source>
</evidence>
<dbReference type="EMBL" id="DPVV01000499">
    <property type="protein sequence ID" value="HCL03705.1"/>
    <property type="molecule type" value="Genomic_DNA"/>
</dbReference>
<protein>
    <submittedName>
        <fullName evidence="7">Aminoacetone oxidase family FAD-binding enzyme</fullName>
    </submittedName>
</protein>
<keyword evidence="4" id="KW-0472">Membrane</keyword>
<sequence length="411" mass="45250">MEVRMRYDCIVIGGGASGMVAAIFAARRGQRIAIIEHRERLGKKILATGNGKCNYTNQVQTPDCYRGTHPEFAMAVLRQFDVEQTIAFFQSLGIYPKVRNGYVYPNSEQASAVADVLAMELKKLKVEVFLKEHVLSIEKEEHGFLIRTEEKKEYRGDRVIIATGGLAAPKQGSDGSGLKILRKLGHTIVEPFPALVQLKAEGKFFKQISGVRIDAKGELFSGTKKVTEEIGEFLFTDYGISGIPVFQISRYAVASVNQGKNTQLLLDFFPHLSENELQNLWYERIKCGGYKTIVELFTGLLNNKLSSTLLALAKINPDSSAKKLSKQENSNLISLLKRFPITITGSNGFENAQISAGGVSTEEVNPETMESKLVKGLYLTGEVLDIDGTCGGYNLQWAWTTGAVAGQHIGK</sequence>
<dbReference type="AlphaFoldDB" id="A0A3D2XB01"/>
<dbReference type="PANTHER" id="PTHR42887:SF2">
    <property type="entry name" value="OS12G0638800 PROTEIN"/>
    <property type="match status" value="1"/>
</dbReference>
<accession>A0A3D2XB01</accession>
<dbReference type="InterPro" id="IPR004792">
    <property type="entry name" value="BaiN-like"/>
</dbReference>
<dbReference type="InterPro" id="IPR055178">
    <property type="entry name" value="RsdA/BaiN/AoA(So)-like_dom"/>
</dbReference>
<dbReference type="PRINTS" id="PR00411">
    <property type="entry name" value="PNDRDTASEI"/>
</dbReference>
<dbReference type="Gene3D" id="3.50.50.60">
    <property type="entry name" value="FAD/NAD(P)-binding domain"/>
    <property type="match status" value="1"/>
</dbReference>
<organism evidence="7 8">
    <name type="scientific">Lachnoclostridium phytofermentans</name>
    <dbReference type="NCBI Taxonomy" id="66219"/>
    <lineage>
        <taxon>Bacteria</taxon>
        <taxon>Bacillati</taxon>
        <taxon>Bacillota</taxon>
        <taxon>Clostridia</taxon>
        <taxon>Lachnospirales</taxon>
        <taxon>Lachnospiraceae</taxon>
    </lineage>
</organism>
<keyword evidence="4" id="KW-0812">Transmembrane</keyword>
<evidence type="ECO:0000313" key="8">
    <source>
        <dbReference type="Proteomes" id="UP000262969"/>
    </source>
</evidence>
<keyword evidence="2" id="KW-0285">Flavoprotein</keyword>
<gene>
    <name evidence="7" type="ORF">DHW61_15090</name>
</gene>
<dbReference type="Gene3D" id="1.10.8.260">
    <property type="entry name" value="HI0933 insert domain-like"/>
    <property type="match status" value="1"/>
</dbReference>
<dbReference type="SUPFAM" id="SSF160996">
    <property type="entry name" value="HI0933 insert domain-like"/>
    <property type="match status" value="1"/>
</dbReference>
<reference evidence="7 8" key="1">
    <citation type="journal article" date="2018" name="Nat. Biotechnol.">
        <title>A standardized bacterial taxonomy based on genome phylogeny substantially revises the tree of life.</title>
        <authorList>
            <person name="Parks D.H."/>
            <person name="Chuvochina M."/>
            <person name="Waite D.W."/>
            <person name="Rinke C."/>
            <person name="Skarshewski A."/>
            <person name="Chaumeil P.A."/>
            <person name="Hugenholtz P."/>
        </authorList>
    </citation>
    <scope>NUCLEOTIDE SEQUENCE [LARGE SCALE GENOMIC DNA]</scope>
    <source>
        <strain evidence="7">UBA11728</strain>
    </source>
</reference>
<proteinExistence type="predicted"/>
<evidence type="ECO:0000313" key="7">
    <source>
        <dbReference type="EMBL" id="HCL03705.1"/>
    </source>
</evidence>
<feature type="transmembrane region" description="Helical" evidence="4">
    <location>
        <begin position="7"/>
        <end position="26"/>
    </location>
</feature>
<evidence type="ECO:0000259" key="6">
    <source>
        <dbReference type="Pfam" id="PF22780"/>
    </source>
</evidence>
<dbReference type="InterPro" id="IPR036188">
    <property type="entry name" value="FAD/NAD-bd_sf"/>
</dbReference>
<dbReference type="NCBIfam" id="TIGR00275">
    <property type="entry name" value="aminoacetone oxidase family FAD-binding enzyme"/>
    <property type="match status" value="1"/>
</dbReference>
<dbReference type="Pfam" id="PF22780">
    <property type="entry name" value="HI0933_like_1st"/>
    <property type="match status" value="1"/>
</dbReference>
<comment type="cofactor">
    <cofactor evidence="1">
        <name>FAD</name>
        <dbReference type="ChEBI" id="CHEBI:57692"/>
    </cofactor>
</comment>
<evidence type="ECO:0000256" key="1">
    <source>
        <dbReference type="ARBA" id="ARBA00001974"/>
    </source>
</evidence>
<evidence type="ECO:0000259" key="5">
    <source>
        <dbReference type="Pfam" id="PF03486"/>
    </source>
</evidence>
<feature type="domain" description="RsdA/BaiN/AoA(So)-like insert" evidence="6">
    <location>
        <begin position="193"/>
        <end position="354"/>
    </location>
</feature>
<dbReference type="Gene3D" id="2.40.30.10">
    <property type="entry name" value="Translation factors"/>
    <property type="match status" value="1"/>
</dbReference>